<gene>
    <name evidence="7" type="ORF">THAPSDRAFT_261027</name>
</gene>
<name>B8BRC5_THAPS</name>
<dbReference type="Gene3D" id="1.10.287.10">
    <property type="entry name" value="S15/NS1, RNA-binding"/>
    <property type="match status" value="1"/>
</dbReference>
<dbReference type="SUPFAM" id="SSF47060">
    <property type="entry name" value="S15/NS1 RNA-binding domain"/>
    <property type="match status" value="1"/>
</dbReference>
<keyword evidence="1" id="KW-0436">Ligase</keyword>
<dbReference type="KEGG" id="tps:THAPSDRAFT_261027"/>
<evidence type="ECO:0000256" key="4">
    <source>
        <dbReference type="ARBA" id="ARBA00022917"/>
    </source>
</evidence>
<reference evidence="7 8" key="1">
    <citation type="journal article" date="2004" name="Science">
        <title>The genome of the diatom Thalassiosira pseudonana: ecology, evolution, and metabolism.</title>
        <authorList>
            <person name="Armbrust E.V."/>
            <person name="Berges J.A."/>
            <person name="Bowler C."/>
            <person name="Green B.R."/>
            <person name="Martinez D."/>
            <person name="Putnam N.H."/>
            <person name="Zhou S."/>
            <person name="Allen A.E."/>
            <person name="Apt K.E."/>
            <person name="Bechner M."/>
            <person name="Brzezinski M.A."/>
            <person name="Chaal B.K."/>
            <person name="Chiovitti A."/>
            <person name="Davis A.K."/>
            <person name="Demarest M.S."/>
            <person name="Detter J.C."/>
            <person name="Glavina T."/>
            <person name="Goodstein D."/>
            <person name="Hadi M.Z."/>
            <person name="Hellsten U."/>
            <person name="Hildebrand M."/>
            <person name="Jenkins B.D."/>
            <person name="Jurka J."/>
            <person name="Kapitonov V.V."/>
            <person name="Kroger N."/>
            <person name="Lau W.W."/>
            <person name="Lane T.W."/>
            <person name="Larimer F.W."/>
            <person name="Lippmeier J.C."/>
            <person name="Lucas S."/>
            <person name="Medina M."/>
            <person name="Montsant A."/>
            <person name="Obornik M."/>
            <person name="Parker M.S."/>
            <person name="Palenik B."/>
            <person name="Pazour G.J."/>
            <person name="Richardson P.M."/>
            <person name="Rynearson T.A."/>
            <person name="Saito M.A."/>
            <person name="Schwartz D.C."/>
            <person name="Thamatrakoln K."/>
            <person name="Valentin K."/>
            <person name="Vardi A."/>
            <person name="Wilkerson F.P."/>
            <person name="Rokhsar D.S."/>
        </authorList>
    </citation>
    <scope>NUCLEOTIDE SEQUENCE [LARGE SCALE GENOMIC DNA]</scope>
    <source>
        <strain evidence="7 8">CCMP1335</strain>
    </source>
</reference>
<reference evidence="7 8" key="2">
    <citation type="journal article" date="2008" name="Nature">
        <title>The Phaeodactylum genome reveals the evolutionary history of diatom genomes.</title>
        <authorList>
            <person name="Bowler C."/>
            <person name="Allen A.E."/>
            <person name="Badger J.H."/>
            <person name="Grimwood J."/>
            <person name="Jabbari K."/>
            <person name="Kuo A."/>
            <person name="Maheswari U."/>
            <person name="Martens C."/>
            <person name="Maumus F."/>
            <person name="Otillar R.P."/>
            <person name="Rayko E."/>
            <person name="Salamov A."/>
            <person name="Vandepoele K."/>
            <person name="Beszteri B."/>
            <person name="Gruber A."/>
            <person name="Heijde M."/>
            <person name="Katinka M."/>
            <person name="Mock T."/>
            <person name="Valentin K."/>
            <person name="Verret F."/>
            <person name="Berges J.A."/>
            <person name="Brownlee C."/>
            <person name="Cadoret J.P."/>
            <person name="Chiovitti A."/>
            <person name="Choi C.J."/>
            <person name="Coesel S."/>
            <person name="De Martino A."/>
            <person name="Detter J.C."/>
            <person name="Durkin C."/>
            <person name="Falciatore A."/>
            <person name="Fournet J."/>
            <person name="Haruta M."/>
            <person name="Huysman M.J."/>
            <person name="Jenkins B.D."/>
            <person name="Jiroutova K."/>
            <person name="Jorgensen R.E."/>
            <person name="Joubert Y."/>
            <person name="Kaplan A."/>
            <person name="Kroger N."/>
            <person name="Kroth P.G."/>
            <person name="La Roche J."/>
            <person name="Lindquist E."/>
            <person name="Lommer M."/>
            <person name="Martin-Jezequel V."/>
            <person name="Lopez P.J."/>
            <person name="Lucas S."/>
            <person name="Mangogna M."/>
            <person name="McGinnis K."/>
            <person name="Medlin L.K."/>
            <person name="Montsant A."/>
            <person name="Oudot-Le Secq M.P."/>
            <person name="Napoli C."/>
            <person name="Obornik M."/>
            <person name="Parker M.S."/>
            <person name="Petit J.L."/>
            <person name="Porcel B.M."/>
            <person name="Poulsen N."/>
            <person name="Robison M."/>
            <person name="Rychlewski L."/>
            <person name="Rynearson T.A."/>
            <person name="Schmutz J."/>
            <person name="Shapiro H."/>
            <person name="Siaut M."/>
            <person name="Stanley M."/>
            <person name="Sussman M.R."/>
            <person name="Taylor A.R."/>
            <person name="Vardi A."/>
            <person name="von Dassow P."/>
            <person name="Vyverman W."/>
            <person name="Willis A."/>
            <person name="Wyrwicz L.S."/>
            <person name="Rokhsar D.S."/>
            <person name="Weissenbach J."/>
            <person name="Armbrust E.V."/>
            <person name="Green B.R."/>
            <person name="Van de Peer Y."/>
            <person name="Grigoriev I.V."/>
        </authorList>
    </citation>
    <scope>NUCLEOTIDE SEQUENCE [LARGE SCALE GENOMIC DNA]</scope>
    <source>
        <strain evidence="7 8">CCMP1335</strain>
    </source>
</reference>
<dbReference type="GeneID" id="7443136"/>
<evidence type="ECO:0000256" key="2">
    <source>
        <dbReference type="ARBA" id="ARBA00022741"/>
    </source>
</evidence>
<dbReference type="HOGENOM" id="CLU_3093896_0_0_1"/>
<keyword evidence="3" id="KW-0067">ATP-binding</keyword>
<keyword evidence="2" id="KW-0547">Nucleotide-binding</keyword>
<dbReference type="AlphaFoldDB" id="B8BRC5"/>
<proteinExistence type="predicted"/>
<dbReference type="GO" id="GO:0004812">
    <property type="term" value="F:aminoacyl-tRNA ligase activity"/>
    <property type="evidence" value="ECO:0007669"/>
    <property type="project" value="UniProtKB-KW"/>
</dbReference>
<dbReference type="EMBL" id="CM000638">
    <property type="protein sequence ID" value="EED96515.1"/>
    <property type="molecule type" value="Genomic_DNA"/>
</dbReference>
<accession>B8BRC5</accession>
<sequence length="52" mass="5841">PAVVELTNQIANLGTSISDAKKAKQPKEEWDPLLQQMLALKVQYKQLTGKEF</sequence>
<dbReference type="GO" id="GO:0005524">
    <property type="term" value="F:ATP binding"/>
    <property type="evidence" value="ECO:0007669"/>
    <property type="project" value="UniProtKB-KW"/>
</dbReference>
<dbReference type="InterPro" id="IPR000738">
    <property type="entry name" value="WHEP-TRS_dom"/>
</dbReference>
<feature type="non-terminal residue" evidence="7">
    <location>
        <position position="1"/>
    </location>
</feature>
<protein>
    <recommendedName>
        <fullName evidence="6">WHEP-TRS domain-containing protein</fullName>
    </recommendedName>
</protein>
<dbReference type="InterPro" id="IPR009068">
    <property type="entry name" value="uS15_NS1_RNA-bd_sf"/>
</dbReference>
<evidence type="ECO:0000313" key="8">
    <source>
        <dbReference type="Proteomes" id="UP000001449"/>
    </source>
</evidence>
<keyword evidence="8" id="KW-1185">Reference proteome</keyword>
<dbReference type="InParanoid" id="B8BRC5"/>
<dbReference type="RefSeq" id="XP_002286874.1">
    <property type="nucleotide sequence ID" value="XM_002286838.1"/>
</dbReference>
<evidence type="ECO:0000256" key="1">
    <source>
        <dbReference type="ARBA" id="ARBA00022598"/>
    </source>
</evidence>
<evidence type="ECO:0000256" key="3">
    <source>
        <dbReference type="ARBA" id="ARBA00022840"/>
    </source>
</evidence>
<evidence type="ECO:0000256" key="5">
    <source>
        <dbReference type="ARBA" id="ARBA00023146"/>
    </source>
</evidence>
<evidence type="ECO:0000259" key="6">
    <source>
        <dbReference type="PROSITE" id="PS51185"/>
    </source>
</evidence>
<organism evidence="7 8">
    <name type="scientific">Thalassiosira pseudonana</name>
    <name type="common">Marine diatom</name>
    <name type="synonym">Cyclotella nana</name>
    <dbReference type="NCBI Taxonomy" id="35128"/>
    <lineage>
        <taxon>Eukaryota</taxon>
        <taxon>Sar</taxon>
        <taxon>Stramenopiles</taxon>
        <taxon>Ochrophyta</taxon>
        <taxon>Bacillariophyta</taxon>
        <taxon>Coscinodiscophyceae</taxon>
        <taxon>Thalassiosirophycidae</taxon>
        <taxon>Thalassiosirales</taxon>
        <taxon>Thalassiosiraceae</taxon>
        <taxon>Thalassiosira</taxon>
    </lineage>
</organism>
<keyword evidence="4" id="KW-0648">Protein biosynthesis</keyword>
<feature type="non-terminal residue" evidence="7">
    <location>
        <position position="52"/>
    </location>
</feature>
<dbReference type="GO" id="GO:0006418">
    <property type="term" value="P:tRNA aminoacylation for protein translation"/>
    <property type="evidence" value="ECO:0007669"/>
    <property type="project" value="InterPro"/>
</dbReference>
<dbReference type="Proteomes" id="UP000001449">
    <property type="component" value="Chromosome 1"/>
</dbReference>
<dbReference type="PaxDb" id="35128-Thaps261027"/>
<feature type="domain" description="WHEP-TRS" evidence="6">
    <location>
        <begin position="2"/>
        <end position="52"/>
    </location>
</feature>
<dbReference type="Pfam" id="PF00458">
    <property type="entry name" value="WHEP-TRS"/>
    <property type="match status" value="1"/>
</dbReference>
<keyword evidence="5" id="KW-0030">Aminoacyl-tRNA synthetase</keyword>
<dbReference type="PROSITE" id="PS51185">
    <property type="entry name" value="WHEP_TRS_2"/>
    <property type="match status" value="1"/>
</dbReference>
<evidence type="ECO:0000313" key="7">
    <source>
        <dbReference type="EMBL" id="EED96515.1"/>
    </source>
</evidence>